<evidence type="ECO:0000256" key="3">
    <source>
        <dbReference type="ARBA" id="ARBA00022840"/>
    </source>
</evidence>
<gene>
    <name evidence="5" type="ORF">AP3564_00290</name>
    <name evidence="6" type="ORF">AZI98_14135</name>
</gene>
<dbReference type="InterPro" id="IPR003439">
    <property type="entry name" value="ABC_transporter-like_ATP-bd"/>
</dbReference>
<dbReference type="CDD" id="cd03219">
    <property type="entry name" value="ABC_Mj1267_LivG_branched"/>
    <property type="match status" value="1"/>
</dbReference>
<dbReference type="InterPro" id="IPR003593">
    <property type="entry name" value="AAA+_ATPase"/>
</dbReference>
<accession>A0A165X2Y9</accession>
<dbReference type="AlphaFoldDB" id="A0A165X2Y9"/>
<dbReference type="GO" id="GO:0005886">
    <property type="term" value="C:plasma membrane"/>
    <property type="evidence" value="ECO:0007669"/>
    <property type="project" value="TreeGrafter"/>
</dbReference>
<keyword evidence="2" id="KW-0547">Nucleotide-binding</keyword>
<dbReference type="RefSeq" id="WP_063388913.1">
    <property type="nucleotide sequence ID" value="NZ_CP017703.1"/>
</dbReference>
<dbReference type="SMART" id="SM00382">
    <property type="entry name" value="AAA"/>
    <property type="match status" value="1"/>
</dbReference>
<proteinExistence type="predicted"/>
<accession>A0A163ZX81</accession>
<name>A0A165X2Y9_9BACI</name>
<dbReference type="InterPro" id="IPR027417">
    <property type="entry name" value="P-loop_NTPase"/>
</dbReference>
<dbReference type="InterPro" id="IPR051120">
    <property type="entry name" value="ABC_AA/LPS_Transport"/>
</dbReference>
<evidence type="ECO:0000313" key="6">
    <source>
        <dbReference type="EMBL" id="KZN95570.1"/>
    </source>
</evidence>
<dbReference type="GO" id="GO:0005524">
    <property type="term" value="F:ATP binding"/>
    <property type="evidence" value="ECO:0007669"/>
    <property type="project" value="UniProtKB-KW"/>
</dbReference>
<dbReference type="Proteomes" id="UP000076476">
    <property type="component" value="Unassembled WGS sequence"/>
</dbReference>
<evidence type="ECO:0000313" key="8">
    <source>
        <dbReference type="Proteomes" id="UP000214606"/>
    </source>
</evidence>
<keyword evidence="7" id="KW-1185">Reference proteome</keyword>
<dbReference type="KEGG" id="apak:AP3564_00290"/>
<dbReference type="Proteomes" id="UP000214606">
    <property type="component" value="Chromosome"/>
</dbReference>
<evidence type="ECO:0000256" key="1">
    <source>
        <dbReference type="ARBA" id="ARBA00022448"/>
    </source>
</evidence>
<evidence type="ECO:0000313" key="5">
    <source>
        <dbReference type="EMBL" id="ASS88902.1"/>
    </source>
</evidence>
<organism evidence="6 7">
    <name type="scientific">Aeribacillus pallidus</name>
    <dbReference type="NCBI Taxonomy" id="33936"/>
    <lineage>
        <taxon>Bacteria</taxon>
        <taxon>Bacillati</taxon>
        <taxon>Bacillota</taxon>
        <taxon>Bacilli</taxon>
        <taxon>Bacillales</taxon>
        <taxon>Bacillaceae</taxon>
        <taxon>Aeribacillus</taxon>
    </lineage>
</organism>
<dbReference type="PANTHER" id="PTHR45772">
    <property type="entry name" value="CONSERVED COMPONENT OF ABC TRANSPORTER FOR NATURAL AMINO ACIDS-RELATED"/>
    <property type="match status" value="1"/>
</dbReference>
<keyword evidence="3 6" id="KW-0067">ATP-binding</keyword>
<dbReference type="OrthoDB" id="9805514at2"/>
<keyword evidence="1" id="KW-0813">Transport</keyword>
<dbReference type="PANTHER" id="PTHR45772:SF3">
    <property type="entry name" value="ABC TRANSPORTER ATP-BINDING PROTEIN"/>
    <property type="match status" value="1"/>
</dbReference>
<dbReference type="Pfam" id="PF00005">
    <property type="entry name" value="ABC_tran"/>
    <property type="match status" value="1"/>
</dbReference>
<evidence type="ECO:0000259" key="4">
    <source>
        <dbReference type="PROSITE" id="PS50893"/>
    </source>
</evidence>
<feature type="domain" description="ABC transporter" evidence="4">
    <location>
        <begin position="5"/>
        <end position="248"/>
    </location>
</feature>
<dbReference type="Gene3D" id="3.40.50.300">
    <property type="entry name" value="P-loop containing nucleotide triphosphate hydrolases"/>
    <property type="match status" value="1"/>
</dbReference>
<dbReference type="EMBL" id="CP017703">
    <property type="protein sequence ID" value="ASS88902.1"/>
    <property type="molecule type" value="Genomic_DNA"/>
</dbReference>
<sequence>MDALLETRNLSISFGEQEVIRDVNFKAPKGKFLSIIGPNGAGKTTLFNLLSGQLSPTKGEIYFKGQNITNLSAAERARMGMGRSFQLTNIFPELTVLENVRLAVQSQRKDFYSILPKPAKYRKQLEEARRLLDMVFLKEKEDYLAINLTHGEKRKLEIAMLLALKPNLLLLDEPTAGISVEEVPVILEVIENIKKDSENTIVLIEHKIEMVLALSDYLVVIFNGELLVEGEPGVIMQDERVQNAYLGGLSHAASGKS</sequence>
<dbReference type="SUPFAM" id="SSF52540">
    <property type="entry name" value="P-loop containing nucleoside triphosphate hydrolases"/>
    <property type="match status" value="1"/>
</dbReference>
<evidence type="ECO:0000256" key="2">
    <source>
        <dbReference type="ARBA" id="ARBA00022741"/>
    </source>
</evidence>
<dbReference type="PROSITE" id="PS50893">
    <property type="entry name" value="ABC_TRANSPORTER_2"/>
    <property type="match status" value="1"/>
</dbReference>
<dbReference type="STRING" id="33936.AZI98_14135"/>
<reference evidence="5 8" key="2">
    <citation type="submission" date="2016-10" db="EMBL/GenBank/DDBJ databases">
        <title>The whole genome sequencing and assembly of Aeribacillus pallidus KCTC3564 strain.</title>
        <authorList>
            <person name="Lee Y.-J."/>
            <person name="Park M.-K."/>
            <person name="Yi H."/>
            <person name="Bahn Y.-S."/>
            <person name="Kim J.F."/>
            <person name="Lee D.-W."/>
        </authorList>
    </citation>
    <scope>NUCLEOTIDE SEQUENCE [LARGE SCALE GENOMIC DNA]</scope>
    <source>
        <strain evidence="5 8">KCTC3564</strain>
    </source>
</reference>
<dbReference type="EMBL" id="LWBR01000048">
    <property type="protein sequence ID" value="KZN95570.1"/>
    <property type="molecule type" value="Genomic_DNA"/>
</dbReference>
<dbReference type="GO" id="GO:0016887">
    <property type="term" value="F:ATP hydrolysis activity"/>
    <property type="evidence" value="ECO:0007669"/>
    <property type="project" value="InterPro"/>
</dbReference>
<dbReference type="FunFam" id="3.40.50.300:FF:000421">
    <property type="entry name" value="Branched-chain amino acid ABC transporter ATP-binding protein"/>
    <property type="match status" value="1"/>
</dbReference>
<protein>
    <submittedName>
        <fullName evidence="6">ABC transporter ATP-binding protein</fullName>
    </submittedName>
</protein>
<evidence type="ECO:0000313" key="7">
    <source>
        <dbReference type="Proteomes" id="UP000076476"/>
    </source>
</evidence>
<reference evidence="6 7" key="1">
    <citation type="submission" date="2016-04" db="EMBL/GenBank/DDBJ databases">
        <title>Draft genome sequence of Aeribacillus pallidus 8m3 from petroleum reservoir.</title>
        <authorList>
            <person name="Poltaraus A.B."/>
            <person name="Nazina T.N."/>
            <person name="Tourova T.P."/>
            <person name="Malakho S.M."/>
            <person name="Korshunova A.V."/>
            <person name="Sokolova D.S."/>
        </authorList>
    </citation>
    <scope>NUCLEOTIDE SEQUENCE [LARGE SCALE GENOMIC DNA]</scope>
    <source>
        <strain evidence="6 7">8m3</strain>
    </source>
</reference>